<evidence type="ECO:0000313" key="2">
    <source>
        <dbReference type="EMBL" id="AAD24650.1"/>
    </source>
</evidence>
<protein>
    <submittedName>
        <fullName evidence="2">Mutator-like transposase</fullName>
    </submittedName>
</protein>
<dbReference type="AlphaFoldDB" id="Q9SL10"/>
<accession>Q9SL10</accession>
<gene>
    <name evidence="2" type="ordered locus">At2g05570</name>
</gene>
<reference evidence="2" key="3">
    <citation type="submission" date="2002-02" db="EMBL/GenBank/DDBJ databases">
        <authorList>
            <person name="Town C.D."/>
            <person name="Kaul S."/>
        </authorList>
    </citation>
    <scope>NUCLEOTIDE SEQUENCE</scope>
</reference>
<dbReference type="InterPro" id="IPR012340">
    <property type="entry name" value="NA-bd_OB-fold"/>
</dbReference>
<dbReference type="EMBL" id="AC006220">
    <property type="protein sequence ID" value="AAD24650.1"/>
    <property type="molecule type" value="Genomic_DNA"/>
</dbReference>
<dbReference type="SUPFAM" id="SSF50249">
    <property type="entry name" value="Nucleic acid-binding proteins"/>
    <property type="match status" value="1"/>
</dbReference>
<dbReference type="CDD" id="cd04481">
    <property type="entry name" value="RPA1_DBD_B_like"/>
    <property type="match status" value="1"/>
</dbReference>
<reference evidence="2" key="2">
    <citation type="submission" date="2000-03" db="EMBL/GenBank/DDBJ databases">
        <authorList>
            <person name="Lin X."/>
            <person name="Kaul S."/>
            <person name="Shea T.P."/>
            <person name="Fujii C.Y."/>
            <person name="Shen M."/>
            <person name="VanAken S.E."/>
            <person name="Barnstead M.E."/>
            <person name="Mason T.M."/>
            <person name="Bowman C.L."/>
            <person name="Ronning C.M."/>
            <person name="Benito M.-I."/>
            <person name="Carrera A.J."/>
            <person name="Creasy T.H."/>
            <person name="Buell C.R."/>
            <person name="Town C.D."/>
            <person name="Nierman W.C."/>
            <person name="Fraser C.M."/>
            <person name="Venter J.C."/>
        </authorList>
    </citation>
    <scope>NUCLEOTIDE SEQUENCE</scope>
</reference>
<organism evidence="2">
    <name type="scientific">Arabidopsis thaliana</name>
    <name type="common">Mouse-ear cress</name>
    <dbReference type="NCBI Taxonomy" id="3702"/>
    <lineage>
        <taxon>Eukaryota</taxon>
        <taxon>Viridiplantae</taxon>
        <taxon>Streptophyta</taxon>
        <taxon>Embryophyta</taxon>
        <taxon>Tracheophyta</taxon>
        <taxon>Spermatophyta</taxon>
        <taxon>Magnoliopsida</taxon>
        <taxon>eudicotyledons</taxon>
        <taxon>Gunneridae</taxon>
        <taxon>Pentapetalae</taxon>
        <taxon>rosids</taxon>
        <taxon>malvids</taxon>
        <taxon>Brassicales</taxon>
        <taxon>Brassicaceae</taxon>
        <taxon>Camelineae</taxon>
        <taxon>Arabidopsis</taxon>
    </lineage>
</organism>
<sequence>MDIPVFTMVGEWKCKEGEWKFEPEEGIFGRCVRVQETMTYTDFVRTLREAFSLKSTEINPIISYWMPGEMSVLIDTKRPPVYIDSQMGLETFFLVRVKAFGNTVSRSHGEVSESDRVFDSATNIDENNEDAEEQADVEDDTTEEDEVEEGNEDDDGCDDYLGVDGSIGGSTLYPTTDGSEGIGEEYDYNKWNDVIVEEYVQGNLEEDVSLTQQTAQHPGEFSRLLETCTYTGVSVPGGDTGEFSRLLETCTYTGLSVPGEETISPLDEVTGDEVIDGIGASSTGTQNDNGVVTAAEAYQVYNEFPKLHGGELANLGNDAAPVFDDLLNFRADETQVEISTTGETLFVGCVFKNRKVLQQTMSLQAIKQCFCFKQPKSCPKTLKMVCVDETCPWQLTARVVKDSESFKITSYATTHTCNIDSWKNYNKHANYKLLGEVVRSRYSSTQGGPRAVDLPQLLLNDLNVWISYFYVVGVLDDVGALTTDYYGLKLSFKIKDRYNEVLECEARNQQAEYLDGYFQSLGKGNFVVALSFWFLTELSNPKLESHSAISKVVANPDRPEVADISMVVF</sequence>
<feature type="compositionally biased region" description="Acidic residues" evidence="1">
    <location>
        <begin position="126"/>
        <end position="158"/>
    </location>
</feature>
<reference key="1">
    <citation type="journal article" date="1999" name="Nature">
        <title>Sequence and analysis of chromosome 2 of the plant Arabidopsis thaliana.</title>
        <authorList>
            <person name="Lin X."/>
            <person name="Kaul S."/>
            <person name="Rounsley S."/>
            <person name="Shea T.P."/>
            <person name="Benito M.I."/>
            <person name="Town C.D."/>
            <person name="Fujii C.Y."/>
            <person name="Mason T."/>
            <person name="Bowman C.L."/>
            <person name="Barnstead M."/>
            <person name="Feldblyum T.V."/>
            <person name="Buell C.R."/>
            <person name="Ketchum K.A."/>
            <person name="Lee J."/>
            <person name="Ronning C.M."/>
            <person name="Koo H.L."/>
            <person name="Moffat K.S."/>
            <person name="Cronin L.A."/>
            <person name="Shen M."/>
            <person name="Pai G."/>
            <person name="Van Aken S."/>
            <person name="Umayam L."/>
            <person name="Tallon L.J."/>
            <person name="Gill J.E."/>
            <person name="Adams M.D."/>
            <person name="Carrera A.J."/>
            <person name="Creasy T.H."/>
            <person name="Goodman H.M."/>
            <person name="Somerville C.R."/>
            <person name="Copenhaver G.P."/>
            <person name="Preuss D."/>
            <person name="Nierman W.C."/>
            <person name="White O."/>
            <person name="Eisen J.A."/>
            <person name="Salzberg S.L."/>
            <person name="Fraser C.M."/>
            <person name="Venter J.C."/>
        </authorList>
    </citation>
    <scope>NUCLEOTIDE SEQUENCE [LARGE SCALE GENOMIC DNA]</scope>
    <source>
        <strain>cv. Columbia</strain>
    </source>
</reference>
<name>Q9SL10_ARATH</name>
<dbReference type="PIR" id="B84470">
    <property type="entry name" value="B84470"/>
</dbReference>
<evidence type="ECO:0000256" key="1">
    <source>
        <dbReference type="SAM" id="MobiDB-lite"/>
    </source>
</evidence>
<feature type="region of interest" description="Disordered" evidence="1">
    <location>
        <begin position="111"/>
        <end position="158"/>
    </location>
</feature>
<proteinExistence type="predicted"/>